<dbReference type="OrthoDB" id="44061at2759"/>
<evidence type="ECO:0000256" key="1">
    <source>
        <dbReference type="SAM" id="SignalP"/>
    </source>
</evidence>
<gene>
    <name evidence="2" type="ORF">FVE85_8080</name>
</gene>
<organism evidence="2 3">
    <name type="scientific">Porphyridium purpureum</name>
    <name type="common">Red alga</name>
    <name type="synonym">Porphyridium cruentum</name>
    <dbReference type="NCBI Taxonomy" id="35688"/>
    <lineage>
        <taxon>Eukaryota</taxon>
        <taxon>Rhodophyta</taxon>
        <taxon>Bangiophyceae</taxon>
        <taxon>Porphyridiales</taxon>
        <taxon>Porphyridiaceae</taxon>
        <taxon>Porphyridium</taxon>
    </lineage>
</organism>
<dbReference type="AlphaFoldDB" id="A0A5J4YPD7"/>
<keyword evidence="3" id="KW-1185">Reference proteome</keyword>
<evidence type="ECO:0000313" key="2">
    <source>
        <dbReference type="EMBL" id="KAA8492573.1"/>
    </source>
</evidence>
<dbReference type="EMBL" id="VRMN01000009">
    <property type="protein sequence ID" value="KAA8492573.1"/>
    <property type="molecule type" value="Genomic_DNA"/>
</dbReference>
<keyword evidence="1" id="KW-0732">Signal</keyword>
<feature type="signal peptide" evidence="1">
    <location>
        <begin position="1"/>
        <end position="32"/>
    </location>
</feature>
<sequence length="276" mass="29777">MGSWCVGEGRAGRRGLLVVLLLVALVWMLVKGGVMVGMEPEAKAAAAKGSADVAAFVGAAGLSPALAAKESVWVDARAPVVSRAVKRTSVPAPARRMGNRPSSSGLQASLLDSLMSKMGKPYGPPVVMGGEEIMQKKAHGSCEKAPMQNLRFGVDYKVTDQICCFNRHFAEYSGYFLSTDWQKEVQGKQGVEYYDPVSGRLLFTAPVDRSYEDFLAESKKHGWPSFRDNEVNWETVRVLPGGETVSVDGTHLGHNLPDSKGNRYCINLVSVAGNKL</sequence>
<comment type="caution">
    <text evidence="2">The sequence shown here is derived from an EMBL/GenBank/DDBJ whole genome shotgun (WGS) entry which is preliminary data.</text>
</comment>
<dbReference type="InterPro" id="IPR011057">
    <property type="entry name" value="Mss4-like_sf"/>
</dbReference>
<dbReference type="SUPFAM" id="SSF51316">
    <property type="entry name" value="Mss4-like"/>
    <property type="match status" value="1"/>
</dbReference>
<dbReference type="Proteomes" id="UP000324585">
    <property type="component" value="Unassembled WGS sequence"/>
</dbReference>
<accession>A0A5J4YPD7</accession>
<evidence type="ECO:0000313" key="3">
    <source>
        <dbReference type="Proteomes" id="UP000324585"/>
    </source>
</evidence>
<proteinExistence type="predicted"/>
<protein>
    <submittedName>
        <fullName evidence="2">Uncharacterized protein</fullName>
    </submittedName>
</protein>
<feature type="chain" id="PRO_5023867492" evidence="1">
    <location>
        <begin position="33"/>
        <end position="276"/>
    </location>
</feature>
<reference evidence="3" key="1">
    <citation type="journal article" date="2019" name="Nat. Commun.">
        <title>Expansion of phycobilisome linker gene families in mesophilic red algae.</title>
        <authorList>
            <person name="Lee J."/>
            <person name="Kim D."/>
            <person name="Bhattacharya D."/>
            <person name="Yoon H.S."/>
        </authorList>
    </citation>
    <scope>NUCLEOTIDE SEQUENCE [LARGE SCALE GENOMIC DNA]</scope>
    <source>
        <strain evidence="3">CCMP 1328</strain>
    </source>
</reference>
<name>A0A5J4YPD7_PORPP</name>